<dbReference type="AlphaFoldDB" id="A0A710E8T8"/>
<reference evidence="1" key="2">
    <citation type="submission" date="2019-08" db="EMBL/GenBank/DDBJ databases">
        <authorList>
            <consortium name="NCBI Pathogen Detection Project"/>
        </authorList>
    </citation>
    <scope>NUCLEOTIDE SEQUENCE</scope>
    <source>
        <strain evidence="1">SSI_AA646</strain>
    </source>
</reference>
<dbReference type="InterPro" id="IPR009678">
    <property type="entry name" value="Phage_tail_completion_R"/>
</dbReference>
<evidence type="ECO:0000313" key="1">
    <source>
        <dbReference type="EMBL" id="HAD1535128.1"/>
    </source>
</evidence>
<organism evidence="1">
    <name type="scientific">Salmonella typhimurium</name>
    <dbReference type="NCBI Taxonomy" id="90371"/>
    <lineage>
        <taxon>Bacteria</taxon>
        <taxon>Pseudomonadati</taxon>
        <taxon>Pseudomonadota</taxon>
        <taxon>Gammaproteobacteria</taxon>
        <taxon>Enterobacterales</taxon>
        <taxon>Enterobacteriaceae</taxon>
        <taxon>Salmonella</taxon>
    </lineage>
</organism>
<reference evidence="1" key="1">
    <citation type="journal article" date="2018" name="Genome Biol.">
        <title>SKESA: strategic k-mer extension for scrupulous assemblies.</title>
        <authorList>
            <person name="Souvorov A."/>
            <person name="Agarwala R."/>
            <person name="Lipman D.J."/>
        </authorList>
    </citation>
    <scope>NUCLEOTIDE SEQUENCE</scope>
    <source>
        <strain evidence="1">SSI_AA646</strain>
    </source>
</reference>
<sequence>MLKTDSLREAMTRSCRWCQANPEKFTIFVESGNIETTGETPSFVYRYQMVMFVMDYAGELDNLTLPLLAWLSENQPQLLLNPERNQDIK</sequence>
<feature type="non-terminal residue" evidence="1">
    <location>
        <position position="89"/>
    </location>
</feature>
<dbReference type="EMBL" id="DAANUW010000076">
    <property type="protein sequence ID" value="HAD1535128.1"/>
    <property type="molecule type" value="Genomic_DNA"/>
</dbReference>
<comment type="caution">
    <text evidence="1">The sequence shown here is derived from an EMBL/GenBank/DDBJ whole genome shotgun (WGS) entry which is preliminary data.</text>
</comment>
<proteinExistence type="predicted"/>
<gene>
    <name evidence="1" type="ORF">GTH67_23660</name>
</gene>
<dbReference type="Pfam" id="PF06891">
    <property type="entry name" value="P2_Phage_GpR"/>
    <property type="match status" value="1"/>
</dbReference>
<protein>
    <submittedName>
        <fullName evidence="1">Phage tail protein</fullName>
    </submittedName>
</protein>
<name>A0A710E8T8_SALTM</name>
<accession>A0A710E8T8</accession>